<protein>
    <submittedName>
        <fullName evidence="2">Uncharacterized protein</fullName>
    </submittedName>
</protein>
<evidence type="ECO:0000313" key="2">
    <source>
        <dbReference type="EMBL" id="KAL3425497.1"/>
    </source>
</evidence>
<name>A0ABR4PQT1_9HELO</name>
<dbReference type="EMBL" id="JBFCZG010000002">
    <property type="protein sequence ID" value="KAL3425497.1"/>
    <property type="molecule type" value="Genomic_DNA"/>
</dbReference>
<feature type="region of interest" description="Disordered" evidence="1">
    <location>
        <begin position="1"/>
        <end position="33"/>
    </location>
</feature>
<sequence length="384" mass="42094">MAQTAPSYSAESYTNLPEDAQSPPYQQVSRRSTSSISGLSKPIVVPQSTNVFMIKTFSPFARSYAPVLATLPNPISENEFLQFIDGLNNAFLSAPIFQAMHIAGGGLLGSQILPAQAVGGVFQLVSVAGSAGVSILRVRSYMKKMDAQLWAPRGLSCKLLTTKKMMAAIGFQDADGKGKLNLPSLNNLSDIGAGTVGDVQQGMGPDGEIQIGPEDPRVRRLRALEAYVAPLSFEVPDEQLTGYKKWANAPIRWVNKRGSKKVDKVRAKSLKKREEKAPEVEAETAKSQHEIAELEHRISMLRQPGASEADPEKSEELHRLEEAQRNLIEQRDHAIADIYEKGDKKLLKLYKKEEKIANRILWVVISRADGTSGDDLVQVGTNDE</sequence>
<evidence type="ECO:0000313" key="3">
    <source>
        <dbReference type="Proteomes" id="UP001629113"/>
    </source>
</evidence>
<dbReference type="Proteomes" id="UP001629113">
    <property type="component" value="Unassembled WGS sequence"/>
</dbReference>
<gene>
    <name evidence="2" type="ORF">PVAG01_02288</name>
</gene>
<dbReference type="PANTHER" id="PTHR38887:SF1">
    <property type="entry name" value="RAS MODIFICATION PROTEIN ERF4"/>
    <property type="match status" value="1"/>
</dbReference>
<reference evidence="2 3" key="1">
    <citation type="submission" date="2024-06" db="EMBL/GenBank/DDBJ databases">
        <title>Complete genome of Phlyctema vagabunda strain 19-DSS-EL-015.</title>
        <authorList>
            <person name="Fiorenzani C."/>
        </authorList>
    </citation>
    <scope>NUCLEOTIDE SEQUENCE [LARGE SCALE GENOMIC DNA]</scope>
    <source>
        <strain evidence="2 3">19-DSS-EL-015</strain>
    </source>
</reference>
<feature type="compositionally biased region" description="Polar residues" evidence="1">
    <location>
        <begin position="1"/>
        <end position="15"/>
    </location>
</feature>
<dbReference type="PANTHER" id="PTHR38887">
    <property type="entry name" value="CHROMOSOME 21, WHOLE GENOME SHOTGUN SEQUENCE"/>
    <property type="match status" value="1"/>
</dbReference>
<organism evidence="2 3">
    <name type="scientific">Phlyctema vagabunda</name>
    <dbReference type="NCBI Taxonomy" id="108571"/>
    <lineage>
        <taxon>Eukaryota</taxon>
        <taxon>Fungi</taxon>
        <taxon>Dikarya</taxon>
        <taxon>Ascomycota</taxon>
        <taxon>Pezizomycotina</taxon>
        <taxon>Leotiomycetes</taxon>
        <taxon>Helotiales</taxon>
        <taxon>Dermateaceae</taxon>
        <taxon>Phlyctema</taxon>
    </lineage>
</organism>
<proteinExistence type="predicted"/>
<accession>A0ABR4PQT1</accession>
<keyword evidence="3" id="KW-1185">Reference proteome</keyword>
<feature type="region of interest" description="Disordered" evidence="1">
    <location>
        <begin position="266"/>
        <end position="288"/>
    </location>
</feature>
<evidence type="ECO:0000256" key="1">
    <source>
        <dbReference type="SAM" id="MobiDB-lite"/>
    </source>
</evidence>
<comment type="caution">
    <text evidence="2">The sequence shown here is derived from an EMBL/GenBank/DDBJ whole genome shotgun (WGS) entry which is preliminary data.</text>
</comment>
<dbReference type="InterPro" id="IPR053221">
    <property type="entry name" value="Burnettramic_acid_biosynth"/>
</dbReference>